<dbReference type="AlphaFoldDB" id="A0A665T8P9"/>
<keyword evidence="10" id="KW-1185">Reference proteome</keyword>
<dbReference type="GO" id="GO:0005886">
    <property type="term" value="C:plasma membrane"/>
    <property type="evidence" value="ECO:0007669"/>
    <property type="project" value="TreeGrafter"/>
</dbReference>
<feature type="transmembrane region" description="Helical" evidence="8">
    <location>
        <begin position="272"/>
        <end position="295"/>
    </location>
</feature>
<dbReference type="GO" id="GO:0015183">
    <property type="term" value="F:L-aspartate transmembrane transporter activity"/>
    <property type="evidence" value="ECO:0007669"/>
    <property type="project" value="TreeGrafter"/>
</dbReference>
<feature type="transmembrane region" description="Helical" evidence="8">
    <location>
        <begin position="381"/>
        <end position="410"/>
    </location>
</feature>
<reference evidence="9" key="2">
    <citation type="submission" date="2025-08" db="UniProtKB">
        <authorList>
            <consortium name="Ensembl"/>
        </authorList>
    </citation>
    <scope>IDENTIFICATION</scope>
</reference>
<dbReference type="PANTHER" id="PTHR11958:SF20">
    <property type="entry name" value="NEUTRAL AMINO ACID TRANSPORTER A"/>
    <property type="match status" value="1"/>
</dbReference>
<dbReference type="Gene3D" id="1.10.3860.10">
    <property type="entry name" value="Sodium:dicarboxylate symporter"/>
    <property type="match status" value="1"/>
</dbReference>
<keyword evidence="6 8" id="KW-0472">Membrane</keyword>
<feature type="transmembrane region" description="Helical" evidence="8">
    <location>
        <begin position="344"/>
        <end position="369"/>
    </location>
</feature>
<comment type="similarity">
    <text evidence="8">Belongs to the dicarboxylate/amino acid:cation symporter (DAACS) (TC 2.A.23) family.</text>
</comment>
<dbReference type="GO" id="GO:0015180">
    <property type="term" value="F:L-alanine transmembrane transporter activity"/>
    <property type="evidence" value="ECO:0007669"/>
    <property type="project" value="TreeGrafter"/>
</dbReference>
<organism evidence="9 10">
    <name type="scientific">Echeneis naucrates</name>
    <name type="common">Live sharksucker</name>
    <dbReference type="NCBI Taxonomy" id="173247"/>
    <lineage>
        <taxon>Eukaryota</taxon>
        <taxon>Metazoa</taxon>
        <taxon>Chordata</taxon>
        <taxon>Craniata</taxon>
        <taxon>Vertebrata</taxon>
        <taxon>Euteleostomi</taxon>
        <taxon>Actinopterygii</taxon>
        <taxon>Neopterygii</taxon>
        <taxon>Teleostei</taxon>
        <taxon>Neoteleostei</taxon>
        <taxon>Acanthomorphata</taxon>
        <taxon>Carangaria</taxon>
        <taxon>Carangiformes</taxon>
        <taxon>Echeneidae</taxon>
        <taxon>Echeneis</taxon>
    </lineage>
</organism>
<keyword evidence="5 8" id="KW-1133">Transmembrane helix</keyword>
<feature type="transmembrane region" description="Helical" evidence="8">
    <location>
        <begin position="233"/>
        <end position="252"/>
    </location>
</feature>
<evidence type="ECO:0000256" key="3">
    <source>
        <dbReference type="ARBA" id="ARBA00022692"/>
    </source>
</evidence>
<dbReference type="CTD" id="6509"/>
<evidence type="ECO:0000313" key="10">
    <source>
        <dbReference type="Proteomes" id="UP000472264"/>
    </source>
</evidence>
<feature type="transmembrane region" description="Helical" evidence="8">
    <location>
        <begin position="195"/>
        <end position="212"/>
    </location>
</feature>
<dbReference type="GeneID" id="115055221"/>
<dbReference type="InterPro" id="IPR001991">
    <property type="entry name" value="Na-dicarboxylate_symporter"/>
</dbReference>
<dbReference type="GO" id="GO:0015195">
    <property type="term" value="F:L-threonine transmembrane transporter activity"/>
    <property type="evidence" value="ECO:0007669"/>
    <property type="project" value="TreeGrafter"/>
</dbReference>
<evidence type="ECO:0000256" key="1">
    <source>
        <dbReference type="ARBA" id="ARBA00004141"/>
    </source>
</evidence>
<proteinExistence type="inferred from homology"/>
<dbReference type="InterPro" id="IPR036458">
    <property type="entry name" value="Na:dicarbo_symporter_sf"/>
</dbReference>
<evidence type="ECO:0000256" key="7">
    <source>
        <dbReference type="ARBA" id="ARBA00023180"/>
    </source>
</evidence>
<reference evidence="9" key="1">
    <citation type="submission" date="2021-04" db="EMBL/GenBank/DDBJ databases">
        <authorList>
            <consortium name="Wellcome Sanger Institute Data Sharing"/>
        </authorList>
    </citation>
    <scope>NUCLEOTIDE SEQUENCE [LARGE SCALE GENOMIC DNA]</scope>
</reference>
<evidence type="ECO:0000256" key="2">
    <source>
        <dbReference type="ARBA" id="ARBA00022448"/>
    </source>
</evidence>
<comment type="subcellular location">
    <subcellularLocation>
        <location evidence="1 8">Membrane</location>
        <topology evidence="1 8">Multi-pass membrane protein</topology>
    </subcellularLocation>
</comment>
<keyword evidence="7" id="KW-0325">Glycoprotein</keyword>
<dbReference type="GO" id="GO:0015194">
    <property type="term" value="F:L-serine transmembrane transporter activity"/>
    <property type="evidence" value="ECO:0007669"/>
    <property type="project" value="TreeGrafter"/>
</dbReference>
<name>A0A665T8P9_ECHNA</name>
<keyword evidence="2 8" id="KW-0813">Transport</keyword>
<dbReference type="RefSeq" id="XP_029376701.1">
    <property type="nucleotide sequence ID" value="XM_029520841.1"/>
</dbReference>
<dbReference type="SUPFAM" id="SSF118215">
    <property type="entry name" value="Proton glutamate symport protein"/>
    <property type="match status" value="1"/>
</dbReference>
<dbReference type="PRINTS" id="PR00173">
    <property type="entry name" value="EDTRNSPORT"/>
</dbReference>
<evidence type="ECO:0000313" key="9">
    <source>
        <dbReference type="Ensembl" id="ENSENLP00000006505.1"/>
    </source>
</evidence>
<dbReference type="Pfam" id="PF00375">
    <property type="entry name" value="SDF"/>
    <property type="match status" value="1"/>
</dbReference>
<dbReference type="Ensembl" id="ENSENLT00000006798.1">
    <property type="protein sequence ID" value="ENSENLP00000006505.1"/>
    <property type="gene ID" value="ENSENLG00000003074.1"/>
</dbReference>
<dbReference type="GO" id="GO:0015293">
    <property type="term" value="F:symporter activity"/>
    <property type="evidence" value="ECO:0007669"/>
    <property type="project" value="UniProtKB-UniRule"/>
</dbReference>
<evidence type="ECO:0000256" key="4">
    <source>
        <dbReference type="ARBA" id="ARBA00022847"/>
    </source>
</evidence>
<dbReference type="Proteomes" id="UP000472264">
    <property type="component" value="Chromosome 15"/>
</dbReference>
<dbReference type="GO" id="GO:0015813">
    <property type="term" value="P:L-glutamate transmembrane transport"/>
    <property type="evidence" value="ECO:0007669"/>
    <property type="project" value="TreeGrafter"/>
</dbReference>
<evidence type="ECO:0000256" key="8">
    <source>
        <dbReference type="RuleBase" id="RU361216"/>
    </source>
</evidence>
<keyword evidence="4 8" id="KW-0769">Symport</keyword>
<evidence type="ECO:0000256" key="6">
    <source>
        <dbReference type="ARBA" id="ARBA00023136"/>
    </source>
</evidence>
<keyword evidence="3 8" id="KW-0812">Transmembrane</keyword>
<dbReference type="InterPro" id="IPR018107">
    <property type="entry name" value="Na-dicarboxylate_symporter_CS"/>
</dbReference>
<evidence type="ECO:0000256" key="5">
    <source>
        <dbReference type="ARBA" id="ARBA00022989"/>
    </source>
</evidence>
<reference evidence="9" key="3">
    <citation type="submission" date="2025-09" db="UniProtKB">
        <authorList>
            <consortium name="Ensembl"/>
        </authorList>
    </citation>
    <scope>IDENTIFICATION</scope>
</reference>
<feature type="transmembrane region" description="Helical" evidence="8">
    <location>
        <begin position="81"/>
        <end position="104"/>
    </location>
</feature>
<protein>
    <recommendedName>
        <fullName evidence="8">Amino acid transporter</fullName>
    </recommendedName>
</protein>
<feature type="transmembrane region" description="Helical" evidence="8">
    <location>
        <begin position="116"/>
        <end position="138"/>
    </location>
</feature>
<feature type="transmembrane region" description="Helical" evidence="8">
    <location>
        <begin position="42"/>
        <end position="61"/>
    </location>
</feature>
<gene>
    <name evidence="9" type="primary">slc1a4</name>
</gene>
<dbReference type="PANTHER" id="PTHR11958">
    <property type="entry name" value="SODIUM/DICARBOXYLATE SYMPORTER-RELATED"/>
    <property type="match status" value="1"/>
</dbReference>
<dbReference type="PROSITE" id="PS00714">
    <property type="entry name" value="NA_DICARBOXYL_SYMP_2"/>
    <property type="match status" value="1"/>
</dbReference>
<dbReference type="InterPro" id="IPR050746">
    <property type="entry name" value="DAACS"/>
</dbReference>
<sequence length="508" mass="54251">MEKKSEINGHAMPGSASTERILEKGAPRSFLEKLTDFLRRNLLVIMTVSGVLVGVGLGLMVRSMNLTRAQMSYFAFPGEMLLRMLKMIILPLVVCSLVSGAASLDTRSLGRLGGIAVSYFLVTTLIASGIGVALAFIIKPGVGAGALNTNSLGLESVSSNKETTDSFLDLARNLFPANLVAAAFRSVPVGTETDGMNILGLVLFAMVFGVALRKLGDEGEELIRFFNAFNEATMVLVSWIMWYIPFGIMFLVGSKIVEMEDVVLLVTSLGKYIFASILGHIIHGGIVLPLIYFGFTRKNPFSFLSGLITPFTTAFATCSSSATLPSMIKCVEENNGVDKRISRFILPIGATVNMDGAAIFQCIAAVFIAQLNNAELNAGQIFTILVTATASSVGAAGIPAGGIITIAIILEAIGLPTNDLSLMLAVDWIVDRTTTVVNVEGDALGAGILHHINQQEMKKEQEQRQGGELMEVRVEAVANVQAEEETSPLVMHQTKAVEATPEAIESVL</sequence>
<dbReference type="PROSITE" id="PS00713">
    <property type="entry name" value="NA_DICARBOXYL_SYMP_1"/>
    <property type="match status" value="1"/>
</dbReference>
<accession>A0A665T8P9</accession>